<evidence type="ECO:0000256" key="2">
    <source>
        <dbReference type="ARBA" id="ARBA00022692"/>
    </source>
</evidence>
<organism evidence="8 9">
    <name type="scientific">Ceratocystis lukuohia</name>
    <dbReference type="NCBI Taxonomy" id="2019550"/>
    <lineage>
        <taxon>Eukaryota</taxon>
        <taxon>Fungi</taxon>
        <taxon>Dikarya</taxon>
        <taxon>Ascomycota</taxon>
        <taxon>Pezizomycotina</taxon>
        <taxon>Sordariomycetes</taxon>
        <taxon>Hypocreomycetidae</taxon>
        <taxon>Microascales</taxon>
        <taxon>Ceratocystidaceae</taxon>
        <taxon>Ceratocystis</taxon>
    </lineage>
</organism>
<feature type="region of interest" description="Disordered" evidence="6">
    <location>
        <begin position="420"/>
        <end position="453"/>
    </location>
</feature>
<dbReference type="InterPro" id="IPR013083">
    <property type="entry name" value="Znf_RING/FYVE/PHD"/>
</dbReference>
<feature type="region of interest" description="Disordered" evidence="6">
    <location>
        <begin position="265"/>
        <end position="290"/>
    </location>
</feature>
<evidence type="ECO:0000256" key="3">
    <source>
        <dbReference type="ARBA" id="ARBA00022989"/>
    </source>
</evidence>
<dbReference type="SUPFAM" id="SSF57850">
    <property type="entry name" value="RING/U-box"/>
    <property type="match status" value="1"/>
</dbReference>
<evidence type="ECO:0000256" key="5">
    <source>
        <dbReference type="PROSITE-ProRule" id="PRU00175"/>
    </source>
</evidence>
<keyword evidence="5" id="KW-0479">Metal-binding</keyword>
<evidence type="ECO:0000256" key="6">
    <source>
        <dbReference type="SAM" id="MobiDB-lite"/>
    </source>
</evidence>
<dbReference type="InterPro" id="IPR001841">
    <property type="entry name" value="Znf_RING"/>
</dbReference>
<feature type="compositionally biased region" description="Pro residues" evidence="6">
    <location>
        <begin position="438"/>
        <end position="453"/>
    </location>
</feature>
<keyword evidence="2" id="KW-0812">Transmembrane</keyword>
<dbReference type="EMBL" id="JABSNW010000003">
    <property type="protein sequence ID" value="KAL2888662.1"/>
    <property type="molecule type" value="Genomic_DNA"/>
</dbReference>
<feature type="domain" description="RING-type" evidence="7">
    <location>
        <begin position="26"/>
        <end position="82"/>
    </location>
</feature>
<evidence type="ECO:0000256" key="1">
    <source>
        <dbReference type="ARBA" id="ARBA00004141"/>
    </source>
</evidence>
<proteinExistence type="predicted"/>
<keyword evidence="4" id="KW-0472">Membrane</keyword>
<keyword evidence="5" id="KW-0862">Zinc</keyword>
<comment type="caution">
    <text evidence="8">The sequence shown here is derived from an EMBL/GenBank/DDBJ whole genome shotgun (WGS) entry which is preliminary data.</text>
</comment>
<accession>A0ABR4MK51</accession>
<dbReference type="PROSITE" id="PS50089">
    <property type="entry name" value="ZF_RING_2"/>
    <property type="match status" value="1"/>
</dbReference>
<dbReference type="Proteomes" id="UP001610728">
    <property type="component" value="Unassembled WGS sequence"/>
</dbReference>
<dbReference type="Gene3D" id="3.30.40.10">
    <property type="entry name" value="Zinc/RING finger domain, C3HC4 (zinc finger)"/>
    <property type="match status" value="1"/>
</dbReference>
<keyword evidence="3" id="KW-1133">Transmembrane helix</keyword>
<keyword evidence="5" id="KW-0863">Zinc-finger</keyword>
<evidence type="ECO:0000256" key="4">
    <source>
        <dbReference type="ARBA" id="ARBA00023136"/>
    </source>
</evidence>
<feature type="region of interest" description="Disordered" evidence="6">
    <location>
        <begin position="1"/>
        <end position="20"/>
    </location>
</feature>
<evidence type="ECO:0000313" key="9">
    <source>
        <dbReference type="Proteomes" id="UP001610728"/>
    </source>
</evidence>
<reference evidence="8 9" key="1">
    <citation type="submission" date="2020-05" db="EMBL/GenBank/DDBJ databases">
        <title>Ceratocystis lukuohia genome.</title>
        <authorList>
            <person name="Harrington T.C."/>
            <person name="Kim K."/>
            <person name="Mayers C.G."/>
        </authorList>
    </citation>
    <scope>NUCLEOTIDE SEQUENCE [LARGE SCALE GENOMIC DNA]</scope>
    <source>
        <strain evidence="8 9">C4212</strain>
    </source>
</reference>
<dbReference type="GeneID" id="98116980"/>
<name>A0ABR4MK51_9PEZI</name>
<sequence>MASELPLQPATDPSATADAGDSTPRCFICLMDEDDDVPRPPDSASAWVYPSPCSLAAHQDCIMAWVQDCEREGRALQCPVCKEAISVDQPWDPVLSVAAACTSRARTLAPSILAGMVGSGTLASMGIYGAAAMTVFAGRGAPFRFVHVVDGGQAHLSLARLAVLPLIGPALVMGYSFGLVTVPISLPMFGVYGSYLLGNDPGAFSWPPSPQAAMVFFPYLQAIYRAIYRELFHDWEKQLDEKISGLPEALIDDPPVAAVVAEPPVPQAHEDQPQEPGQNAEDAQDQAQDGNRGGVFAFFREAMEIFNANYDLEVVVEEGIIDDNAPLVDAEINVNGVGVGWQIPGLGANERPMPLPAMAGNPARLAAPLEDPWADAGQALAVAHNEAPAAVPVPAMAPVPDVVPAAPIVEPIADFVPAPAQAPAPAPAPAPAQALAPAPAPVPAPAPAADPPALPQRGIRASLSDICLNVVTALLMPGISFTAGEVLRLLLPRRFTMMPRVPSWTGPRYEQTGFLQTQWGRSLAGGCLYIVLRDAVRLYVKYRQSLLQGHRRVRNVKRGQPGAPVVVPVRQGP</sequence>
<gene>
    <name evidence="8" type="ORF">HOO65_030163</name>
</gene>
<protein>
    <submittedName>
        <fullName evidence="8">E3 ubiquitin-protein ligase MARCH5</fullName>
    </submittedName>
</protein>
<evidence type="ECO:0000313" key="8">
    <source>
        <dbReference type="EMBL" id="KAL2888662.1"/>
    </source>
</evidence>
<keyword evidence="9" id="KW-1185">Reference proteome</keyword>
<comment type="subcellular location">
    <subcellularLocation>
        <location evidence="1">Membrane</location>
        <topology evidence="1">Multi-pass membrane protein</topology>
    </subcellularLocation>
</comment>
<evidence type="ECO:0000259" key="7">
    <source>
        <dbReference type="PROSITE" id="PS50089"/>
    </source>
</evidence>
<dbReference type="PANTHER" id="PTHR46283">
    <property type="entry name" value="E3 UBIQUITIN-PROTEIN LIGASE MARCH5"/>
    <property type="match status" value="1"/>
</dbReference>
<dbReference type="RefSeq" id="XP_070859842.1">
    <property type="nucleotide sequence ID" value="XM_071002068.1"/>
</dbReference>
<feature type="compositionally biased region" description="Pro residues" evidence="6">
    <location>
        <begin position="420"/>
        <end position="430"/>
    </location>
</feature>